<dbReference type="InterPro" id="IPR007536">
    <property type="entry name" value="16SrRNA_methylTrfase_J"/>
</dbReference>
<keyword evidence="1" id="KW-0963">Cytoplasm</keyword>
<dbReference type="PANTHER" id="PTHR36112">
    <property type="entry name" value="RIBOSOMAL RNA SMALL SUBUNIT METHYLTRANSFERASE J"/>
    <property type="match status" value="1"/>
</dbReference>
<dbReference type="GO" id="GO:0032259">
    <property type="term" value="P:methylation"/>
    <property type="evidence" value="ECO:0007669"/>
    <property type="project" value="UniProtKB-KW"/>
</dbReference>
<organism evidence="2 3">
    <name type="scientific">Coraliomargarita algicola</name>
    <dbReference type="NCBI Taxonomy" id="3092156"/>
    <lineage>
        <taxon>Bacteria</taxon>
        <taxon>Pseudomonadati</taxon>
        <taxon>Verrucomicrobiota</taxon>
        <taxon>Opitutia</taxon>
        <taxon>Puniceicoccales</taxon>
        <taxon>Coraliomargaritaceae</taxon>
        <taxon>Coraliomargarita</taxon>
    </lineage>
</organism>
<comment type="function">
    <text evidence="1">Specifically methylates the guanosine in position 1516 of 16S rRNA.</text>
</comment>
<feature type="binding site" evidence="1">
    <location>
        <position position="203"/>
    </location>
    <ligand>
        <name>S-adenosyl-L-methionine</name>
        <dbReference type="ChEBI" id="CHEBI:59789"/>
    </ligand>
</feature>
<gene>
    <name evidence="1" type="primary">rsmJ</name>
    <name evidence="2" type="ORF">SH580_02445</name>
</gene>
<dbReference type="Proteomes" id="UP001324993">
    <property type="component" value="Chromosome"/>
</dbReference>
<keyword evidence="1" id="KW-0949">S-adenosyl-L-methionine</keyword>
<evidence type="ECO:0000313" key="3">
    <source>
        <dbReference type="Proteomes" id="UP001324993"/>
    </source>
</evidence>
<comment type="caution">
    <text evidence="1">Lacks conserved residue(s) required for the propagation of feature annotation.</text>
</comment>
<evidence type="ECO:0000256" key="1">
    <source>
        <dbReference type="HAMAP-Rule" id="MF_01523"/>
    </source>
</evidence>
<dbReference type="HAMAP" id="MF_01523">
    <property type="entry name" value="16SrRNA_methyltr_J"/>
    <property type="match status" value="1"/>
</dbReference>
<dbReference type="InterPro" id="IPR029063">
    <property type="entry name" value="SAM-dependent_MTases_sf"/>
</dbReference>
<keyword evidence="1" id="KW-0808">Transferase</keyword>
<comment type="similarity">
    <text evidence="1">Belongs to the methyltransferase superfamily. RsmJ family.</text>
</comment>
<comment type="catalytic activity">
    <reaction evidence="1">
        <text>guanosine(1516) in 16S rRNA + S-adenosyl-L-methionine = N(2)-methylguanosine(1516) in 16S rRNA + S-adenosyl-L-homocysteine + H(+)</text>
        <dbReference type="Rhea" id="RHEA:43220"/>
        <dbReference type="Rhea" id="RHEA-COMP:10412"/>
        <dbReference type="Rhea" id="RHEA-COMP:10413"/>
        <dbReference type="ChEBI" id="CHEBI:15378"/>
        <dbReference type="ChEBI" id="CHEBI:57856"/>
        <dbReference type="ChEBI" id="CHEBI:59789"/>
        <dbReference type="ChEBI" id="CHEBI:74269"/>
        <dbReference type="ChEBI" id="CHEBI:74481"/>
        <dbReference type="EC" id="2.1.1.242"/>
    </reaction>
</comment>
<keyword evidence="1" id="KW-0698">rRNA processing</keyword>
<reference evidence="2 3" key="1">
    <citation type="submission" date="2023-11" db="EMBL/GenBank/DDBJ databases">
        <title>Coraliomargarita sp. nov., isolated from marine algae.</title>
        <authorList>
            <person name="Lee J.K."/>
            <person name="Baek J.H."/>
            <person name="Kim J.M."/>
            <person name="Choi D.G."/>
            <person name="Jeon C.O."/>
        </authorList>
    </citation>
    <scope>NUCLEOTIDE SEQUENCE [LARGE SCALE GENOMIC DNA]</scope>
    <source>
        <strain evidence="2 3">J2-16</strain>
    </source>
</reference>
<keyword evidence="3" id="KW-1185">Reference proteome</keyword>
<feature type="binding site" evidence="1">
    <location>
        <begin position="143"/>
        <end position="144"/>
    </location>
    <ligand>
        <name>S-adenosyl-L-methionine</name>
        <dbReference type="ChEBI" id="CHEBI:59789"/>
    </ligand>
</feature>
<dbReference type="EC" id="2.1.1.242" evidence="1"/>
<dbReference type="Gene3D" id="3.40.50.150">
    <property type="entry name" value="Vaccinia Virus protein VP39"/>
    <property type="match status" value="1"/>
</dbReference>
<protein>
    <recommendedName>
        <fullName evidence="1">Ribosomal RNA small subunit methyltransferase J</fullName>
        <ecNumber evidence="1">2.1.1.242</ecNumber>
    </recommendedName>
    <alternativeName>
        <fullName evidence="1">16S rRNA m2G1516 methyltransferase</fullName>
    </alternativeName>
    <alternativeName>
        <fullName evidence="1">rRNA (guanine-N(2)-)-methyltransferase</fullName>
    </alternativeName>
</protein>
<dbReference type="EMBL" id="CP138858">
    <property type="protein sequence ID" value="WPJ96561.1"/>
    <property type="molecule type" value="Genomic_DNA"/>
</dbReference>
<dbReference type="PANTHER" id="PTHR36112:SF1">
    <property type="entry name" value="RIBOSOMAL RNA SMALL SUBUNIT METHYLTRANSFERASE J"/>
    <property type="match status" value="1"/>
</dbReference>
<sequence>MKVSKIISLSSAQVARAGALAERFSIPCLDASELANAKARMLERYLRSQIEPHAEQPSYLFLFSDQGLSLLQLNEASLLSIRADFYSPTVSYRRHKGGGKGQMIAKAVGLHSGPTPTVFDATAGLGGDAFVLASLGCRLRMTERVPEVRALLEDGLRVAQEWGAEHDDSLLDILARMLLVDSDAATHLQALDELNRPDVVYLDPMFPVRSKSAQVKKEMHVFHQLVGSDPDADELLDLACSCARKRVVVKRPRIAPQLANTPPSYTLEGKSNRFDIYVCG</sequence>
<proteinExistence type="inferred from homology"/>
<comment type="subcellular location">
    <subcellularLocation>
        <location evidence="1">Cytoplasm</location>
    </subcellularLocation>
</comment>
<keyword evidence="1 2" id="KW-0489">Methyltransferase</keyword>
<dbReference type="Pfam" id="PF04445">
    <property type="entry name" value="SAM_MT"/>
    <property type="match status" value="1"/>
</dbReference>
<dbReference type="GO" id="GO:0008168">
    <property type="term" value="F:methyltransferase activity"/>
    <property type="evidence" value="ECO:0007669"/>
    <property type="project" value="UniProtKB-KW"/>
</dbReference>
<dbReference type="SUPFAM" id="SSF53335">
    <property type="entry name" value="S-adenosyl-L-methionine-dependent methyltransferases"/>
    <property type="match status" value="1"/>
</dbReference>
<accession>A0ABZ0RN56</accession>
<name>A0ABZ0RN56_9BACT</name>
<evidence type="ECO:0000313" key="2">
    <source>
        <dbReference type="EMBL" id="WPJ96561.1"/>
    </source>
</evidence>